<dbReference type="Proteomes" id="UP000255335">
    <property type="component" value="Unassembled WGS sequence"/>
</dbReference>
<sequence length="207" mass="22945">MSKKYRILGLGIVAILTLSSCVDVKIASQIPKVTYFSLQKLQTQANQVSQANDTKCKANKDKIGLLQVNANAPFNDTAIILHNAQTLQISELEHKKWVDSPNKMLESNLLQALEQNCFQVAISPFGTQKLNKILKLSLLGLQVVEDSGKYKAQMSVFYEVLNTSTTQSSKSGIITQEVALQSLEDESFAKNFVKANELVIDKLLKQL</sequence>
<evidence type="ECO:0000313" key="1">
    <source>
        <dbReference type="EMBL" id="STP08642.1"/>
    </source>
</evidence>
<reference evidence="1 2" key="1">
    <citation type="submission" date="2018-06" db="EMBL/GenBank/DDBJ databases">
        <authorList>
            <consortium name="Pathogen Informatics"/>
            <person name="Doyle S."/>
        </authorList>
    </citation>
    <scope>NUCLEOTIDE SEQUENCE [LARGE SCALE GENOMIC DNA]</scope>
    <source>
        <strain evidence="1 2">NCTC12221</strain>
    </source>
</reference>
<dbReference type="AlphaFoldDB" id="A0A377JNP2"/>
<accession>A0A377JNP2</accession>
<name>A0A377JNP2_9HELI</name>
<dbReference type="Gene3D" id="3.40.50.10610">
    <property type="entry name" value="ABC-type transport auxiliary lipoprotein component"/>
    <property type="match status" value="1"/>
</dbReference>
<dbReference type="SUPFAM" id="SSF159594">
    <property type="entry name" value="XCC0632-like"/>
    <property type="match status" value="1"/>
</dbReference>
<gene>
    <name evidence="1" type="ORF">NCTC12221_00054</name>
</gene>
<evidence type="ECO:0000313" key="2">
    <source>
        <dbReference type="Proteomes" id="UP000255335"/>
    </source>
</evidence>
<dbReference type="RefSeq" id="WP_115025502.1">
    <property type="nucleotide sequence ID" value="NZ_UGHZ01000001.1"/>
</dbReference>
<protein>
    <submittedName>
        <fullName evidence="1">Outer membrane protein</fullName>
    </submittedName>
</protein>
<dbReference type="EMBL" id="UGHZ01000001">
    <property type="protein sequence ID" value="STP08642.1"/>
    <property type="molecule type" value="Genomic_DNA"/>
</dbReference>
<dbReference type="PROSITE" id="PS51257">
    <property type="entry name" value="PROKAR_LIPOPROTEIN"/>
    <property type="match status" value="1"/>
</dbReference>
<proteinExistence type="predicted"/>
<organism evidence="1 2">
    <name type="scientific">Helicobacter cinaedi</name>
    <dbReference type="NCBI Taxonomy" id="213"/>
    <lineage>
        <taxon>Bacteria</taxon>
        <taxon>Pseudomonadati</taxon>
        <taxon>Campylobacterota</taxon>
        <taxon>Epsilonproteobacteria</taxon>
        <taxon>Campylobacterales</taxon>
        <taxon>Helicobacteraceae</taxon>
        <taxon>Helicobacter</taxon>
    </lineage>
</organism>